<dbReference type="PANTHER" id="PTHR43597">
    <property type="entry name" value="SULFUR ACCEPTOR PROTEIN CSDE"/>
    <property type="match status" value="1"/>
</dbReference>
<dbReference type="InterPro" id="IPR003808">
    <property type="entry name" value="Fe-S_metab-assoc_dom"/>
</dbReference>
<dbReference type="AlphaFoldDB" id="A0AAN7K3T4"/>
<name>A0AAN7K3T4_9MYRT</name>
<sequence length="251" mass="27686">MASGIPTAIPCPSSSLRFRFSSIPSRDTRVFLRPGEYGGGPKRIRLNSSLKVSRRRASVWLTLQSSTVPCGLSAAEKLDVLVSEFRALTEPIDRVKRLLHYAAILPDFEESARVHSNRVTGCTTQVWLDVGFENQTSSGGGRMRFRADSDSEITKGFCSCLIWVLDGAYPEEVMAVRAEDLGPMNMGLVAHSRVSTWHNVLVSMQKRTKGLAMMVNGDEERDQFGSVAVAKKMMKKKKKAINGNLNSNCSI</sequence>
<comment type="caution">
    <text evidence="3">The sequence shown here is derived from an EMBL/GenBank/DDBJ whole genome shotgun (WGS) entry which is preliminary data.</text>
</comment>
<reference evidence="3 4" key="1">
    <citation type="journal article" date="2023" name="Hortic Res">
        <title>Pangenome of water caltrop reveals structural variations and asymmetric subgenome divergence after allopolyploidization.</title>
        <authorList>
            <person name="Zhang X."/>
            <person name="Chen Y."/>
            <person name="Wang L."/>
            <person name="Yuan Y."/>
            <person name="Fang M."/>
            <person name="Shi L."/>
            <person name="Lu R."/>
            <person name="Comes H.P."/>
            <person name="Ma Y."/>
            <person name="Chen Y."/>
            <person name="Huang G."/>
            <person name="Zhou Y."/>
            <person name="Zheng Z."/>
            <person name="Qiu Y."/>
        </authorList>
    </citation>
    <scope>NUCLEOTIDE SEQUENCE [LARGE SCALE GENOMIC DNA]</scope>
    <source>
        <tissue evidence="3">Roots</tissue>
    </source>
</reference>
<dbReference type="PANTHER" id="PTHR43597:SF5">
    <property type="entry name" value="SUFE-LIKE PROTEIN 2, CHLOROPLASTIC"/>
    <property type="match status" value="1"/>
</dbReference>
<keyword evidence="4" id="KW-1185">Reference proteome</keyword>
<evidence type="ECO:0000313" key="4">
    <source>
        <dbReference type="Proteomes" id="UP001345219"/>
    </source>
</evidence>
<accession>A0AAN7K3T4</accession>
<protein>
    <recommendedName>
        <fullName evidence="2">Fe-S metabolism associated domain-containing protein</fullName>
    </recommendedName>
</protein>
<evidence type="ECO:0000313" key="3">
    <source>
        <dbReference type="EMBL" id="KAK4759042.1"/>
    </source>
</evidence>
<evidence type="ECO:0000259" key="2">
    <source>
        <dbReference type="Pfam" id="PF02657"/>
    </source>
</evidence>
<dbReference type="EMBL" id="JAXIOK010000012">
    <property type="protein sequence ID" value="KAK4759042.1"/>
    <property type="molecule type" value="Genomic_DNA"/>
</dbReference>
<organism evidence="3 4">
    <name type="scientific">Trapa incisa</name>
    <dbReference type="NCBI Taxonomy" id="236973"/>
    <lineage>
        <taxon>Eukaryota</taxon>
        <taxon>Viridiplantae</taxon>
        <taxon>Streptophyta</taxon>
        <taxon>Embryophyta</taxon>
        <taxon>Tracheophyta</taxon>
        <taxon>Spermatophyta</taxon>
        <taxon>Magnoliopsida</taxon>
        <taxon>eudicotyledons</taxon>
        <taxon>Gunneridae</taxon>
        <taxon>Pentapetalae</taxon>
        <taxon>rosids</taxon>
        <taxon>malvids</taxon>
        <taxon>Myrtales</taxon>
        <taxon>Lythraceae</taxon>
        <taxon>Trapa</taxon>
    </lineage>
</organism>
<dbReference type="SUPFAM" id="SSF82649">
    <property type="entry name" value="SufE/NifU"/>
    <property type="match status" value="1"/>
</dbReference>
<feature type="domain" description="Fe-S metabolism associated" evidence="2">
    <location>
        <begin position="83"/>
        <end position="206"/>
    </location>
</feature>
<dbReference type="Gene3D" id="3.90.1010.10">
    <property type="match status" value="1"/>
</dbReference>
<gene>
    <name evidence="3" type="ORF">SAY87_020343</name>
</gene>
<evidence type="ECO:0000256" key="1">
    <source>
        <dbReference type="ARBA" id="ARBA00010282"/>
    </source>
</evidence>
<comment type="similarity">
    <text evidence="1">Belongs to the SufE family.</text>
</comment>
<dbReference type="Pfam" id="PF02657">
    <property type="entry name" value="SufE"/>
    <property type="match status" value="1"/>
</dbReference>
<proteinExistence type="inferred from homology"/>
<dbReference type="Proteomes" id="UP001345219">
    <property type="component" value="Chromosome 15"/>
</dbReference>